<dbReference type="SUPFAM" id="SSF46785">
    <property type="entry name" value="Winged helix' DNA-binding domain"/>
    <property type="match status" value="1"/>
</dbReference>
<dbReference type="AlphaFoldDB" id="A0A6A4VR31"/>
<reference evidence="1 2" key="1">
    <citation type="submission" date="2019-07" db="EMBL/GenBank/DDBJ databases">
        <title>Draft genome assembly of a fouling barnacle, Amphibalanus amphitrite (Darwin, 1854): The first reference genome for Thecostraca.</title>
        <authorList>
            <person name="Kim W."/>
        </authorList>
    </citation>
    <scope>NUCLEOTIDE SEQUENCE [LARGE SCALE GENOMIC DNA]</scope>
    <source>
        <strain evidence="1">SNU_AA5</strain>
        <tissue evidence="1">Soma without cirri and trophi</tissue>
    </source>
</reference>
<dbReference type="OrthoDB" id="60033at2759"/>
<evidence type="ECO:0000313" key="1">
    <source>
        <dbReference type="EMBL" id="KAF0297126.1"/>
    </source>
</evidence>
<comment type="caution">
    <text evidence="1">The sequence shown here is derived from an EMBL/GenBank/DDBJ whole genome shotgun (WGS) entry which is preliminary data.</text>
</comment>
<dbReference type="InterPro" id="IPR036390">
    <property type="entry name" value="WH_DNA-bd_sf"/>
</dbReference>
<dbReference type="Proteomes" id="UP000440578">
    <property type="component" value="Unassembled WGS sequence"/>
</dbReference>
<proteinExistence type="predicted"/>
<organism evidence="1 2">
    <name type="scientific">Amphibalanus amphitrite</name>
    <name type="common">Striped barnacle</name>
    <name type="synonym">Balanus amphitrite</name>
    <dbReference type="NCBI Taxonomy" id="1232801"/>
    <lineage>
        <taxon>Eukaryota</taxon>
        <taxon>Metazoa</taxon>
        <taxon>Ecdysozoa</taxon>
        <taxon>Arthropoda</taxon>
        <taxon>Crustacea</taxon>
        <taxon>Multicrustacea</taxon>
        <taxon>Cirripedia</taxon>
        <taxon>Thoracica</taxon>
        <taxon>Thoracicalcarea</taxon>
        <taxon>Balanomorpha</taxon>
        <taxon>Balanoidea</taxon>
        <taxon>Balanidae</taxon>
        <taxon>Amphibalaninae</taxon>
        <taxon>Amphibalanus</taxon>
    </lineage>
</organism>
<gene>
    <name evidence="1" type="ORF">FJT64_005416</name>
</gene>
<sequence length="123" mass="13169">MKTESGGELEQSTMHQAVSSSVPAFLAKLWGDDGFRKVLSPMAGSLRNESDEMIFAHPDFVKDEPWGLENIKRKVSAAVLRAPLGPFQPSAGFLGAHGVHPSAAGWDDTAAFLHGLLVAQPML</sequence>
<evidence type="ECO:0000313" key="2">
    <source>
        <dbReference type="Proteomes" id="UP000440578"/>
    </source>
</evidence>
<keyword evidence="2" id="KW-1185">Reference proteome</keyword>
<protein>
    <submittedName>
        <fullName evidence="1">Uncharacterized protein</fullName>
    </submittedName>
</protein>
<name>A0A6A4VR31_AMPAM</name>
<accession>A0A6A4VR31</accession>
<dbReference type="EMBL" id="VIIS01001512">
    <property type="protein sequence ID" value="KAF0297126.1"/>
    <property type="molecule type" value="Genomic_DNA"/>
</dbReference>